<dbReference type="CDD" id="cd00082">
    <property type="entry name" value="HisKA"/>
    <property type="match status" value="1"/>
</dbReference>
<keyword evidence="12" id="KW-0902">Two-component regulatory system</keyword>
<keyword evidence="17" id="KW-1185">Reference proteome</keyword>
<reference evidence="16 17" key="1">
    <citation type="submission" date="2017-04" db="EMBL/GenBank/DDBJ databases">
        <title>Monoglobus pectinilyticus 14 draft genome.</title>
        <authorList>
            <person name="Kim C."/>
            <person name="Rosendale D.I."/>
            <person name="Kelly W.J."/>
            <person name="Tannock G.W."/>
            <person name="Patchett M.L."/>
            <person name="Jordens J.Z."/>
        </authorList>
    </citation>
    <scope>NUCLEOTIDE SEQUENCE [LARGE SCALE GENOMIC DNA]</scope>
    <source>
        <strain evidence="16 17">14</strain>
    </source>
</reference>
<dbReference type="GO" id="GO:0005524">
    <property type="term" value="F:ATP binding"/>
    <property type="evidence" value="ECO:0007669"/>
    <property type="project" value="UniProtKB-KW"/>
</dbReference>
<dbReference type="KEGG" id="mpec:B9O19_01497"/>
<evidence type="ECO:0000256" key="4">
    <source>
        <dbReference type="ARBA" id="ARBA00022475"/>
    </source>
</evidence>
<keyword evidence="9 16" id="KW-0418">Kinase</keyword>
<dbReference type="RefSeq" id="WP_102365843.1">
    <property type="nucleotide sequence ID" value="NZ_CP020991.1"/>
</dbReference>
<feature type="domain" description="Histidine kinase" evidence="15">
    <location>
        <begin position="241"/>
        <end position="443"/>
    </location>
</feature>
<evidence type="ECO:0000256" key="7">
    <source>
        <dbReference type="ARBA" id="ARBA00022692"/>
    </source>
</evidence>
<protein>
    <recommendedName>
        <fullName evidence="3">histidine kinase</fullName>
        <ecNumber evidence="3">2.7.13.3</ecNumber>
    </recommendedName>
</protein>
<evidence type="ECO:0000256" key="5">
    <source>
        <dbReference type="ARBA" id="ARBA00022553"/>
    </source>
</evidence>
<evidence type="ECO:0000313" key="16">
    <source>
        <dbReference type="EMBL" id="AUO19657.1"/>
    </source>
</evidence>
<comment type="catalytic activity">
    <reaction evidence="1">
        <text>ATP + protein L-histidine = ADP + protein N-phospho-L-histidine.</text>
        <dbReference type="EC" id="2.7.13.3"/>
    </reaction>
</comment>
<feature type="transmembrane region" description="Helical" evidence="14">
    <location>
        <begin position="157"/>
        <end position="180"/>
    </location>
</feature>
<keyword evidence="4" id="KW-1003">Cell membrane</keyword>
<keyword evidence="7 14" id="KW-0812">Transmembrane</keyword>
<keyword evidence="6" id="KW-0808">Transferase</keyword>
<evidence type="ECO:0000256" key="10">
    <source>
        <dbReference type="ARBA" id="ARBA00022840"/>
    </source>
</evidence>
<dbReference type="GeneID" id="98062889"/>
<accession>A0A2K9P324</accession>
<gene>
    <name evidence="16" type="ORF">B9O19_01497</name>
</gene>
<dbReference type="GO" id="GO:0005886">
    <property type="term" value="C:plasma membrane"/>
    <property type="evidence" value="ECO:0007669"/>
    <property type="project" value="UniProtKB-SubCell"/>
</dbReference>
<evidence type="ECO:0000313" key="17">
    <source>
        <dbReference type="Proteomes" id="UP000235589"/>
    </source>
</evidence>
<dbReference type="GO" id="GO:0000155">
    <property type="term" value="F:phosphorelay sensor kinase activity"/>
    <property type="evidence" value="ECO:0007669"/>
    <property type="project" value="InterPro"/>
</dbReference>
<dbReference type="InterPro" id="IPR003661">
    <property type="entry name" value="HisK_dim/P_dom"/>
</dbReference>
<feature type="transmembrane region" description="Helical" evidence="14">
    <location>
        <begin position="12"/>
        <end position="33"/>
    </location>
</feature>
<dbReference type="SMART" id="SM00388">
    <property type="entry name" value="HisKA"/>
    <property type="match status" value="1"/>
</dbReference>
<proteinExistence type="predicted"/>
<dbReference type="InterPro" id="IPR005467">
    <property type="entry name" value="His_kinase_dom"/>
</dbReference>
<dbReference type="EMBL" id="CP020991">
    <property type="protein sequence ID" value="AUO19657.1"/>
    <property type="molecule type" value="Genomic_DNA"/>
</dbReference>
<keyword evidence="10" id="KW-0067">ATP-binding</keyword>
<dbReference type="SUPFAM" id="SSF55874">
    <property type="entry name" value="ATPase domain of HSP90 chaperone/DNA topoisomerase II/histidine kinase"/>
    <property type="match status" value="1"/>
</dbReference>
<evidence type="ECO:0000256" key="8">
    <source>
        <dbReference type="ARBA" id="ARBA00022741"/>
    </source>
</evidence>
<dbReference type="Pfam" id="PF00512">
    <property type="entry name" value="HisKA"/>
    <property type="match status" value="1"/>
</dbReference>
<dbReference type="Proteomes" id="UP000235589">
    <property type="component" value="Chromosome"/>
</dbReference>
<dbReference type="InterPro" id="IPR036890">
    <property type="entry name" value="HATPase_C_sf"/>
</dbReference>
<sequence>MNKTAIKIFTFFILLASGISILLLMINFFSFSMTAADTAKIYPESQTKTLSRISEAFTYTEDGYILADETAVPQGSWCILIDENGNVVWGQNVPDDIPTSYNINDIAVISRWFLNDYPVYEKVCDYGLLILGYPKNSVGKYNIEFSMHWFDTLPQRILAVLIFNLCLAILLACVFGNGLYKKIKMLIQGIQNLKQEKPVHMSENGIFKEVAKNINTTSDSIERKNQIIKQRDTARSNWISGVSHDIRTPLSIILGYSEELFSETDGENKEKAKIITEQTLKIKKLIEDLNLVSSLEYDMQPNRKKEIKICTLIRNIVTDILNSGLSDKYSIELNLNCENAVIMGDEPLLERALFNLINNSIVHNKDGCKIFISAWQNDTDICINIKDNGAGADEKILTNLNKIPKTAHGLGLPMAYKIITAHSGTFNAKNKDGLKIEITLPFK</sequence>
<evidence type="ECO:0000256" key="6">
    <source>
        <dbReference type="ARBA" id="ARBA00022679"/>
    </source>
</evidence>
<keyword evidence="13 14" id="KW-0472">Membrane</keyword>
<evidence type="ECO:0000256" key="12">
    <source>
        <dbReference type="ARBA" id="ARBA00023012"/>
    </source>
</evidence>
<evidence type="ECO:0000259" key="15">
    <source>
        <dbReference type="PROSITE" id="PS50109"/>
    </source>
</evidence>
<dbReference type="InterPro" id="IPR050398">
    <property type="entry name" value="HssS/ArlS-like"/>
</dbReference>
<dbReference type="PROSITE" id="PS50109">
    <property type="entry name" value="HIS_KIN"/>
    <property type="match status" value="1"/>
</dbReference>
<organism evidence="16 17">
    <name type="scientific">Monoglobus pectinilyticus</name>
    <dbReference type="NCBI Taxonomy" id="1981510"/>
    <lineage>
        <taxon>Bacteria</taxon>
        <taxon>Bacillati</taxon>
        <taxon>Bacillota</taxon>
        <taxon>Clostridia</taxon>
        <taxon>Monoglobales</taxon>
        <taxon>Monoglobaceae</taxon>
        <taxon>Monoglobus</taxon>
    </lineage>
</organism>
<dbReference type="Gene3D" id="1.10.287.130">
    <property type="match status" value="1"/>
</dbReference>
<dbReference type="PANTHER" id="PTHR45528">
    <property type="entry name" value="SENSOR HISTIDINE KINASE CPXA"/>
    <property type="match status" value="1"/>
</dbReference>
<keyword evidence="8" id="KW-0547">Nucleotide-binding</keyword>
<comment type="subcellular location">
    <subcellularLocation>
        <location evidence="2">Cell membrane</location>
        <topology evidence="2">Multi-pass membrane protein</topology>
    </subcellularLocation>
</comment>
<evidence type="ECO:0000256" key="3">
    <source>
        <dbReference type="ARBA" id="ARBA00012438"/>
    </source>
</evidence>
<dbReference type="PANTHER" id="PTHR45528:SF1">
    <property type="entry name" value="SENSOR HISTIDINE KINASE CPXA"/>
    <property type="match status" value="1"/>
</dbReference>
<dbReference type="InterPro" id="IPR003594">
    <property type="entry name" value="HATPase_dom"/>
</dbReference>
<dbReference type="OrthoDB" id="368131at2"/>
<evidence type="ECO:0000256" key="13">
    <source>
        <dbReference type="ARBA" id="ARBA00023136"/>
    </source>
</evidence>
<dbReference type="Gene3D" id="3.30.565.10">
    <property type="entry name" value="Histidine kinase-like ATPase, C-terminal domain"/>
    <property type="match status" value="1"/>
</dbReference>
<evidence type="ECO:0000256" key="9">
    <source>
        <dbReference type="ARBA" id="ARBA00022777"/>
    </source>
</evidence>
<dbReference type="AlphaFoldDB" id="A0A2K9P324"/>
<evidence type="ECO:0000256" key="2">
    <source>
        <dbReference type="ARBA" id="ARBA00004651"/>
    </source>
</evidence>
<dbReference type="SUPFAM" id="SSF47384">
    <property type="entry name" value="Homodimeric domain of signal transducing histidine kinase"/>
    <property type="match status" value="1"/>
</dbReference>
<dbReference type="Pfam" id="PF02518">
    <property type="entry name" value="HATPase_c"/>
    <property type="match status" value="1"/>
</dbReference>
<dbReference type="InterPro" id="IPR036097">
    <property type="entry name" value="HisK_dim/P_sf"/>
</dbReference>
<keyword evidence="11 14" id="KW-1133">Transmembrane helix</keyword>
<evidence type="ECO:0000256" key="1">
    <source>
        <dbReference type="ARBA" id="ARBA00000085"/>
    </source>
</evidence>
<keyword evidence="5" id="KW-0597">Phosphoprotein</keyword>
<dbReference type="CDD" id="cd00075">
    <property type="entry name" value="HATPase"/>
    <property type="match status" value="1"/>
</dbReference>
<name>A0A2K9P324_9FIRM</name>
<evidence type="ECO:0000256" key="11">
    <source>
        <dbReference type="ARBA" id="ARBA00022989"/>
    </source>
</evidence>
<evidence type="ECO:0000256" key="14">
    <source>
        <dbReference type="SAM" id="Phobius"/>
    </source>
</evidence>
<dbReference type="SMART" id="SM00387">
    <property type="entry name" value="HATPase_c"/>
    <property type="match status" value="1"/>
</dbReference>
<dbReference type="EC" id="2.7.13.3" evidence="3"/>